<organism evidence="2 3">
    <name type="scientific">Volvox africanus</name>
    <dbReference type="NCBI Taxonomy" id="51714"/>
    <lineage>
        <taxon>Eukaryota</taxon>
        <taxon>Viridiplantae</taxon>
        <taxon>Chlorophyta</taxon>
        <taxon>core chlorophytes</taxon>
        <taxon>Chlorophyceae</taxon>
        <taxon>CS clade</taxon>
        <taxon>Chlamydomonadales</taxon>
        <taxon>Volvocaceae</taxon>
        <taxon>Volvox</taxon>
    </lineage>
</organism>
<feature type="compositionally biased region" description="Low complexity" evidence="1">
    <location>
        <begin position="278"/>
        <end position="293"/>
    </location>
</feature>
<keyword evidence="3" id="KW-1185">Reference proteome</keyword>
<protein>
    <submittedName>
        <fullName evidence="2">Uncharacterized protein</fullName>
    </submittedName>
</protein>
<feature type="region of interest" description="Disordered" evidence="1">
    <location>
        <begin position="219"/>
        <end position="293"/>
    </location>
</feature>
<proteinExistence type="predicted"/>
<dbReference type="EMBL" id="BNCO01000060">
    <property type="protein sequence ID" value="GIL63761.1"/>
    <property type="molecule type" value="Genomic_DNA"/>
</dbReference>
<reference evidence="2" key="1">
    <citation type="journal article" date="2021" name="Proc. Natl. Acad. Sci. U.S.A.">
        <title>Three genomes in the algal genus Volvox reveal the fate of a haploid sex-determining region after a transition to homothallism.</title>
        <authorList>
            <person name="Yamamoto K."/>
            <person name="Hamaji T."/>
            <person name="Kawai-Toyooka H."/>
            <person name="Matsuzaki R."/>
            <person name="Takahashi F."/>
            <person name="Nishimura Y."/>
            <person name="Kawachi M."/>
            <person name="Noguchi H."/>
            <person name="Minakuchi Y."/>
            <person name="Umen J.G."/>
            <person name="Toyoda A."/>
            <person name="Nozaki H."/>
        </authorList>
    </citation>
    <scope>NUCLEOTIDE SEQUENCE</scope>
    <source>
        <strain evidence="2">NIES-3780</strain>
    </source>
</reference>
<name>A0A8J4BL30_9CHLO</name>
<feature type="compositionally biased region" description="Low complexity" evidence="1">
    <location>
        <begin position="241"/>
        <end position="253"/>
    </location>
</feature>
<evidence type="ECO:0000256" key="1">
    <source>
        <dbReference type="SAM" id="MobiDB-lite"/>
    </source>
</evidence>
<gene>
    <name evidence="2" type="ORF">Vafri_17768</name>
</gene>
<accession>A0A8J4BL30</accession>
<comment type="caution">
    <text evidence="2">The sequence shown here is derived from an EMBL/GenBank/DDBJ whole genome shotgun (WGS) entry which is preliminary data.</text>
</comment>
<feature type="region of interest" description="Disordered" evidence="1">
    <location>
        <begin position="177"/>
        <end position="199"/>
    </location>
</feature>
<sequence length="373" mass="39539">MHQQSSIVGLTTKDLWPYAAFPSCQLIKRNCIVTYRYALSTDGAMPTRADVVATAGAHAQAATAAVAIREARGTRTPAQLADDLYQYATSVNASGYLPGNDAFLTACLSDLSAPHRLRRLRPRQLAILLRSLVRLGAQPGEDWLADLDACCYCHPGPFDPASSTTVLHALAALHTASPTATSTHSTSPTVGPTPSSSSAQYSSAADACAAYWGTAPSHRTQQAFRHRGSGTSHPTPPSSSSPPLLQHTLPQSQRWGQQRAATAGRSPGRRQSSPYPYSATTLASAPSSPADSAPGATFRFPQAVYLRLLQGGVHNYTYDQLATLLQSFRSLGVAVSDELALQMGSRMAALLLEMAPEQRQRALTAVLGGPSEN</sequence>
<dbReference type="Proteomes" id="UP000747399">
    <property type="component" value="Unassembled WGS sequence"/>
</dbReference>
<dbReference type="AlphaFoldDB" id="A0A8J4BL30"/>
<evidence type="ECO:0000313" key="3">
    <source>
        <dbReference type="Proteomes" id="UP000747399"/>
    </source>
</evidence>
<evidence type="ECO:0000313" key="2">
    <source>
        <dbReference type="EMBL" id="GIL63761.1"/>
    </source>
</evidence>